<reference evidence="1" key="1">
    <citation type="journal article" date="2020" name="mSystems">
        <title>Genome- and Community-Level Interaction Insights into Carbon Utilization and Element Cycling Functions of Hydrothermarchaeota in Hydrothermal Sediment.</title>
        <authorList>
            <person name="Zhou Z."/>
            <person name="Liu Y."/>
            <person name="Xu W."/>
            <person name="Pan J."/>
            <person name="Luo Z.H."/>
            <person name="Li M."/>
        </authorList>
    </citation>
    <scope>NUCLEOTIDE SEQUENCE [LARGE SCALE GENOMIC DNA]</scope>
    <source>
        <strain evidence="1">SpSt-210</strain>
    </source>
</reference>
<dbReference type="PANTHER" id="PTHR38456:SF1">
    <property type="entry name" value="CYCLIC DI-AMP RECEPTOR A"/>
    <property type="match status" value="1"/>
</dbReference>
<accession>A0A831TEA6</accession>
<evidence type="ECO:0008006" key="2">
    <source>
        <dbReference type="Google" id="ProtNLM"/>
    </source>
</evidence>
<dbReference type="Gene3D" id="3.30.70.120">
    <property type="match status" value="1"/>
</dbReference>
<comment type="caution">
    <text evidence="1">The sequence shown here is derived from an EMBL/GenBank/DDBJ whole genome shotgun (WGS) entry which is preliminary data.</text>
</comment>
<dbReference type="InterPro" id="IPR015867">
    <property type="entry name" value="N-reg_PII/ATP_PRibTrfase_C"/>
</dbReference>
<dbReference type="PANTHER" id="PTHR38456">
    <property type="entry name" value="CYCLIC DI-AMP RECEPTOR A"/>
    <property type="match status" value="1"/>
</dbReference>
<protein>
    <recommendedName>
        <fullName evidence="2">Transcriptional regulator</fullName>
    </recommendedName>
</protein>
<gene>
    <name evidence="1" type="ORF">ENP34_12585</name>
</gene>
<dbReference type="EMBL" id="DSIY01000293">
    <property type="protein sequence ID" value="HEG92252.1"/>
    <property type="molecule type" value="Genomic_DNA"/>
</dbReference>
<dbReference type="InterPro" id="IPR010375">
    <property type="entry name" value="CdAMP_rec"/>
</dbReference>
<dbReference type="Pfam" id="PF06153">
    <property type="entry name" value="CdAMP_rec"/>
    <property type="match status" value="1"/>
</dbReference>
<dbReference type="InterPro" id="IPR011322">
    <property type="entry name" value="N-reg_PII-like_a/b"/>
</dbReference>
<name>A0A831TEA6_9BACT</name>
<organism evidence="1">
    <name type="scientific">Thermorudis peleae</name>
    <dbReference type="NCBI Taxonomy" id="1382356"/>
    <lineage>
        <taxon>Bacteria</taxon>
        <taxon>Pseudomonadati</taxon>
        <taxon>Thermomicrobiota</taxon>
        <taxon>Thermomicrobia</taxon>
        <taxon>Thermomicrobia incertae sedis</taxon>
        <taxon>Thermorudis</taxon>
    </lineage>
</organism>
<proteinExistence type="predicted"/>
<dbReference type="SUPFAM" id="SSF54913">
    <property type="entry name" value="GlnB-like"/>
    <property type="match status" value="1"/>
</dbReference>
<evidence type="ECO:0000313" key="1">
    <source>
        <dbReference type="EMBL" id="HEG92252.1"/>
    </source>
</evidence>
<sequence length="109" mass="12196">MKLLIAIVQDYDANQLLTALSDAGFRATRISSSGGFLRMGNTTLLIGVDDPSVHQVLRIIEENCRQRTEVVPPEIVGDLHEWYPPNLIEVVVGGATVFMLPVERFERFQ</sequence>
<dbReference type="AlphaFoldDB" id="A0A831TEA6"/>